<keyword evidence="1" id="KW-0732">Signal</keyword>
<evidence type="ECO:0000256" key="1">
    <source>
        <dbReference type="SAM" id="SignalP"/>
    </source>
</evidence>
<comment type="caution">
    <text evidence="2">The sequence shown here is derived from an EMBL/GenBank/DDBJ whole genome shotgun (WGS) entry which is preliminary data.</text>
</comment>
<feature type="chain" id="PRO_5046508971" description="DUF1570 domain-containing protein" evidence="1">
    <location>
        <begin position="33"/>
        <end position="496"/>
    </location>
</feature>
<sequence length="496" mass="56514">MCPSTMPYRMFQWGVVLLLFIAAESIAHEACADDATIQKCRQQFADYTGAEVVFSRDDLPPGRYHDILKPLAMENRLRAVEICLEEAKLYPPGYFAEMGLTTIGVFAVCASKRTSDDWREFDRQIGGYRYYGIYNGTDALAAAFYSDGQLALTLHHEIFHHVDSTVDGETGKWNLGVDDFNYRRAIEGAKPYTAAAIAIDDLKELRGKQSGYPLQTTVSAYAAKNLREDQAETARHFMSMMKSSLVQIADQPELPGSQRILHILREYESAVPDGPGIDWFVNTALQRNQLRRNNSEITIDATLLRLRDFAHQGERGYTGVDGRCDEARMVLRWITQLPRDSLDVDQCDRVFDLAESVTVALTMARLQPDESRSTFLIWGREDSNGVNQTLRRDVRRIASDCERLYAIANHLGRNDFDQSGSRPDGSYWSVCLSQLRLLSEYYVFIDRHWSISEPTEQIFSETRNRICDRCPPSQRTLAVKLRATRIDRLKSIIENQ</sequence>
<dbReference type="EMBL" id="JASZZN010000002">
    <property type="protein sequence ID" value="MDM4014249.1"/>
    <property type="molecule type" value="Genomic_DNA"/>
</dbReference>
<reference evidence="2 3" key="1">
    <citation type="submission" date="2023-06" db="EMBL/GenBank/DDBJ databases">
        <title>Roseiconus lacunae JC819 isolated from Gulf of Mannar region, Tamil Nadu.</title>
        <authorList>
            <person name="Pk S."/>
            <person name="Ch S."/>
            <person name="Ch V.R."/>
        </authorList>
    </citation>
    <scope>NUCLEOTIDE SEQUENCE [LARGE SCALE GENOMIC DNA]</scope>
    <source>
        <strain evidence="2 3">JC819</strain>
    </source>
</reference>
<name>A0ABT7PCN3_9BACT</name>
<evidence type="ECO:0008006" key="4">
    <source>
        <dbReference type="Google" id="ProtNLM"/>
    </source>
</evidence>
<organism evidence="2 3">
    <name type="scientific">Roseiconus lacunae</name>
    <dbReference type="NCBI Taxonomy" id="2605694"/>
    <lineage>
        <taxon>Bacteria</taxon>
        <taxon>Pseudomonadati</taxon>
        <taxon>Planctomycetota</taxon>
        <taxon>Planctomycetia</taxon>
        <taxon>Pirellulales</taxon>
        <taxon>Pirellulaceae</taxon>
        <taxon>Roseiconus</taxon>
    </lineage>
</organism>
<accession>A0ABT7PCN3</accession>
<evidence type="ECO:0000313" key="3">
    <source>
        <dbReference type="Proteomes" id="UP001239462"/>
    </source>
</evidence>
<feature type="signal peptide" evidence="1">
    <location>
        <begin position="1"/>
        <end position="32"/>
    </location>
</feature>
<protein>
    <recommendedName>
        <fullName evidence="4">DUF1570 domain-containing protein</fullName>
    </recommendedName>
</protein>
<keyword evidence="3" id="KW-1185">Reference proteome</keyword>
<evidence type="ECO:0000313" key="2">
    <source>
        <dbReference type="EMBL" id="MDM4014249.1"/>
    </source>
</evidence>
<gene>
    <name evidence="2" type="ORF">QTN89_02325</name>
</gene>
<dbReference type="Proteomes" id="UP001239462">
    <property type="component" value="Unassembled WGS sequence"/>
</dbReference>
<dbReference type="RefSeq" id="WP_289162036.1">
    <property type="nucleotide sequence ID" value="NZ_JASZZN010000002.1"/>
</dbReference>
<proteinExistence type="predicted"/>